<dbReference type="Pfam" id="PF00512">
    <property type="entry name" value="HisKA"/>
    <property type="match status" value="1"/>
</dbReference>
<dbReference type="SUPFAM" id="SSF47384">
    <property type="entry name" value="Homodimeric domain of signal transducing histidine kinase"/>
    <property type="match status" value="1"/>
</dbReference>
<evidence type="ECO:0000256" key="6">
    <source>
        <dbReference type="ARBA" id="ARBA00022679"/>
    </source>
</evidence>
<dbReference type="InterPro" id="IPR036890">
    <property type="entry name" value="HATPase_C_sf"/>
</dbReference>
<dbReference type="InterPro" id="IPR003660">
    <property type="entry name" value="HAMP_dom"/>
</dbReference>
<dbReference type="PANTHER" id="PTHR45453">
    <property type="entry name" value="PHOSPHATE REGULON SENSOR PROTEIN PHOR"/>
    <property type="match status" value="1"/>
</dbReference>
<evidence type="ECO:0000256" key="11">
    <source>
        <dbReference type="ARBA" id="ARBA00023136"/>
    </source>
</evidence>
<dbReference type="Gene3D" id="3.30.565.10">
    <property type="entry name" value="Histidine kinase-like ATPase, C-terminal domain"/>
    <property type="match status" value="1"/>
</dbReference>
<proteinExistence type="predicted"/>
<feature type="transmembrane region" description="Helical" evidence="12">
    <location>
        <begin position="26"/>
        <end position="46"/>
    </location>
</feature>
<evidence type="ECO:0000313" key="15">
    <source>
        <dbReference type="EMBL" id="SFQ80563.1"/>
    </source>
</evidence>
<dbReference type="EC" id="2.7.13.3" evidence="3"/>
<dbReference type="Proteomes" id="UP000182762">
    <property type="component" value="Unassembled WGS sequence"/>
</dbReference>
<evidence type="ECO:0000256" key="7">
    <source>
        <dbReference type="ARBA" id="ARBA00022741"/>
    </source>
</evidence>
<dbReference type="PROSITE" id="PS50885">
    <property type="entry name" value="HAMP"/>
    <property type="match status" value="1"/>
</dbReference>
<keyword evidence="16" id="KW-1185">Reference proteome</keyword>
<evidence type="ECO:0000256" key="12">
    <source>
        <dbReference type="SAM" id="Phobius"/>
    </source>
</evidence>
<evidence type="ECO:0000256" key="4">
    <source>
        <dbReference type="ARBA" id="ARBA00022475"/>
    </source>
</evidence>
<comment type="catalytic activity">
    <reaction evidence="1">
        <text>ATP + protein L-histidine = ADP + protein N-phospho-L-histidine.</text>
        <dbReference type="EC" id="2.7.13.3"/>
    </reaction>
</comment>
<dbReference type="RefSeq" id="WP_061806047.1">
    <property type="nucleotide sequence ID" value="NZ_FOXX01000010.1"/>
</dbReference>
<dbReference type="GO" id="GO:0016301">
    <property type="term" value="F:kinase activity"/>
    <property type="evidence" value="ECO:0007669"/>
    <property type="project" value="UniProtKB-KW"/>
</dbReference>
<keyword evidence="7" id="KW-0547">Nucleotide-binding</keyword>
<evidence type="ECO:0000256" key="3">
    <source>
        <dbReference type="ARBA" id="ARBA00012438"/>
    </source>
</evidence>
<keyword evidence="9" id="KW-0067">ATP-binding</keyword>
<keyword evidence="8 15" id="KW-0418">Kinase</keyword>
<reference evidence="15 16" key="1">
    <citation type="submission" date="2016-10" db="EMBL/GenBank/DDBJ databases">
        <authorList>
            <person name="Varghese N."/>
            <person name="Submissions S."/>
        </authorList>
    </citation>
    <scope>NUCLEOTIDE SEQUENCE [LARGE SCALE GENOMIC DNA]</scope>
    <source>
        <strain evidence="15 16">DSM 13796</strain>
    </source>
</reference>
<feature type="transmembrane region" description="Helical" evidence="12">
    <location>
        <begin position="115"/>
        <end position="141"/>
    </location>
</feature>
<dbReference type="InterPro" id="IPR004358">
    <property type="entry name" value="Sig_transdc_His_kin-like_C"/>
</dbReference>
<evidence type="ECO:0000256" key="5">
    <source>
        <dbReference type="ARBA" id="ARBA00022553"/>
    </source>
</evidence>
<name>A0A1I6BI00_9BACI</name>
<evidence type="ECO:0000259" key="13">
    <source>
        <dbReference type="PROSITE" id="PS50109"/>
    </source>
</evidence>
<sequence>MEQTSNKRISFFDLWQNPEMKSMRRFFLIFSLLFTVIIGYGTYFFGQQFKNEYVESNAAITGALLKQHPELQEDLMVLLTKDVSEDDKRIGMKILHEHGISSDLSIVFFPKLNEFFNTLMICAIFIFLLFFGCLIGVHYWFSKRIYTKIRGLTSYADQVLEGKSISSLPEIREGDISKLLHSFNRMRVVIQENIAELKKEKRFLVHLMSDISHQLKTPLAALTMYNDIMTEKELSKDQQSMFLEQGRQQLERMNWLIQSLLKLAKLDVGAIQFQKKNDSLVRTIEGSVNILKELAIQKGVQVTVLEAQDYNLKHDSDWMTEALVNVIKNAIEHTPTGKNVSIMLEESDTLCKIHIRDQGNGIERDEIRNIFKRFYQGKKNKKSGSVGIGLSLSKAIVEGHNGIIQVKSQIGIGTTFTFVFSKT</sequence>
<evidence type="ECO:0000256" key="9">
    <source>
        <dbReference type="ARBA" id="ARBA00022840"/>
    </source>
</evidence>
<dbReference type="InterPro" id="IPR036097">
    <property type="entry name" value="HisK_dim/P_sf"/>
</dbReference>
<dbReference type="GeneID" id="93712224"/>
<accession>A0A1I6BI00</accession>
<dbReference type="PRINTS" id="PR00344">
    <property type="entry name" value="BCTRLSENSOR"/>
</dbReference>
<dbReference type="SUPFAM" id="SSF55874">
    <property type="entry name" value="ATPase domain of HSP90 chaperone/DNA topoisomerase II/histidine kinase"/>
    <property type="match status" value="1"/>
</dbReference>
<evidence type="ECO:0000256" key="2">
    <source>
        <dbReference type="ARBA" id="ARBA00004651"/>
    </source>
</evidence>
<comment type="caution">
    <text evidence="15">The sequence shown here is derived from an EMBL/GenBank/DDBJ whole genome shotgun (WGS) entry which is preliminary data.</text>
</comment>
<dbReference type="InterPro" id="IPR003661">
    <property type="entry name" value="HisK_dim/P_dom"/>
</dbReference>
<evidence type="ECO:0000259" key="14">
    <source>
        <dbReference type="PROSITE" id="PS50885"/>
    </source>
</evidence>
<dbReference type="PANTHER" id="PTHR45453:SF1">
    <property type="entry name" value="PHOSPHATE REGULON SENSOR PROTEIN PHOR"/>
    <property type="match status" value="1"/>
</dbReference>
<dbReference type="CDD" id="cd00082">
    <property type="entry name" value="HisKA"/>
    <property type="match status" value="1"/>
</dbReference>
<dbReference type="Pfam" id="PF02518">
    <property type="entry name" value="HATPase_c"/>
    <property type="match status" value="1"/>
</dbReference>
<organism evidence="15 16">
    <name type="scientific">Priestia endophytica DSM 13796</name>
    <dbReference type="NCBI Taxonomy" id="1121089"/>
    <lineage>
        <taxon>Bacteria</taxon>
        <taxon>Bacillati</taxon>
        <taxon>Bacillota</taxon>
        <taxon>Bacilli</taxon>
        <taxon>Bacillales</taxon>
        <taxon>Bacillaceae</taxon>
        <taxon>Priestia</taxon>
    </lineage>
</organism>
<dbReference type="InterPro" id="IPR050351">
    <property type="entry name" value="BphY/WalK/GraS-like"/>
</dbReference>
<dbReference type="PROSITE" id="PS50109">
    <property type="entry name" value="HIS_KIN"/>
    <property type="match status" value="1"/>
</dbReference>
<keyword evidence="6" id="KW-0808">Transferase</keyword>
<keyword evidence="12" id="KW-0812">Transmembrane</keyword>
<keyword evidence="10" id="KW-0902">Two-component regulatory system</keyword>
<dbReference type="Gene3D" id="6.10.340.10">
    <property type="match status" value="1"/>
</dbReference>
<gene>
    <name evidence="15" type="ORF">SAMN02745910_03631</name>
</gene>
<evidence type="ECO:0000256" key="8">
    <source>
        <dbReference type="ARBA" id="ARBA00022777"/>
    </source>
</evidence>
<keyword evidence="4" id="KW-1003">Cell membrane</keyword>
<keyword evidence="12" id="KW-1133">Transmembrane helix</keyword>
<evidence type="ECO:0000313" key="16">
    <source>
        <dbReference type="Proteomes" id="UP000182762"/>
    </source>
</evidence>
<keyword evidence="5" id="KW-0597">Phosphoprotein</keyword>
<protein>
    <recommendedName>
        <fullName evidence="3">histidine kinase</fullName>
        <ecNumber evidence="3">2.7.13.3</ecNumber>
    </recommendedName>
</protein>
<comment type="subcellular location">
    <subcellularLocation>
        <location evidence="2">Cell membrane</location>
        <topology evidence="2">Multi-pass membrane protein</topology>
    </subcellularLocation>
</comment>
<dbReference type="InterPro" id="IPR003594">
    <property type="entry name" value="HATPase_dom"/>
</dbReference>
<evidence type="ECO:0000256" key="1">
    <source>
        <dbReference type="ARBA" id="ARBA00000085"/>
    </source>
</evidence>
<dbReference type="SMART" id="SM00388">
    <property type="entry name" value="HisKA"/>
    <property type="match status" value="1"/>
</dbReference>
<dbReference type="SMART" id="SM00387">
    <property type="entry name" value="HATPase_c"/>
    <property type="match status" value="1"/>
</dbReference>
<keyword evidence="11 12" id="KW-0472">Membrane</keyword>
<dbReference type="EMBL" id="FOXX01000010">
    <property type="protein sequence ID" value="SFQ80563.1"/>
    <property type="molecule type" value="Genomic_DNA"/>
</dbReference>
<feature type="domain" description="HAMP" evidence="14">
    <location>
        <begin position="143"/>
        <end position="195"/>
    </location>
</feature>
<evidence type="ECO:0000256" key="10">
    <source>
        <dbReference type="ARBA" id="ARBA00023012"/>
    </source>
</evidence>
<feature type="domain" description="Histidine kinase" evidence="13">
    <location>
        <begin position="210"/>
        <end position="423"/>
    </location>
</feature>
<dbReference type="Gene3D" id="1.10.287.130">
    <property type="match status" value="1"/>
</dbReference>
<dbReference type="InterPro" id="IPR005467">
    <property type="entry name" value="His_kinase_dom"/>
</dbReference>